<dbReference type="PANTHER" id="PTHR39173">
    <property type="entry name" value="ACETYLTRANSFERASE"/>
    <property type="match status" value="1"/>
</dbReference>
<dbReference type="Gene3D" id="3.40.630.30">
    <property type="match status" value="1"/>
</dbReference>
<feature type="domain" description="N-acetyltransferase" evidence="1">
    <location>
        <begin position="1"/>
        <end position="184"/>
    </location>
</feature>
<dbReference type="InterPro" id="IPR016181">
    <property type="entry name" value="Acyl_CoA_acyltransferase"/>
</dbReference>
<dbReference type="Proteomes" id="UP000023067">
    <property type="component" value="Unassembled WGS sequence"/>
</dbReference>
<reference evidence="2 3" key="1">
    <citation type="submission" date="2014-02" db="EMBL/GenBank/DDBJ databases">
        <title>Genome sequence of Brachybacterium phenoliresistens strain W13A50.</title>
        <authorList>
            <person name="Wang X."/>
        </authorList>
    </citation>
    <scope>NUCLEOTIDE SEQUENCE [LARGE SCALE GENOMIC DNA]</scope>
    <source>
        <strain evidence="2 3">W13A50</strain>
    </source>
</reference>
<dbReference type="RefSeq" id="WP_038374579.1">
    <property type="nucleotide sequence ID" value="NZ_BAAAOW010000007.1"/>
</dbReference>
<dbReference type="SUPFAM" id="SSF55729">
    <property type="entry name" value="Acyl-CoA N-acyltransferases (Nat)"/>
    <property type="match status" value="1"/>
</dbReference>
<dbReference type="AlphaFoldDB" id="Z9JNN7"/>
<dbReference type="PANTHER" id="PTHR39173:SF1">
    <property type="entry name" value="ACETYLTRANSFERASE"/>
    <property type="match status" value="1"/>
</dbReference>
<keyword evidence="2" id="KW-0808">Transferase</keyword>
<name>Z9JNN7_9MICO</name>
<dbReference type="GO" id="GO:0016747">
    <property type="term" value="F:acyltransferase activity, transferring groups other than amino-acyl groups"/>
    <property type="evidence" value="ECO:0007669"/>
    <property type="project" value="InterPro"/>
</dbReference>
<dbReference type="PATRIC" id="fig|396014.3.peg.3592"/>
<dbReference type="EMBL" id="JDYK01000030">
    <property type="protein sequence ID" value="EWS79603.1"/>
    <property type="molecule type" value="Genomic_DNA"/>
</dbReference>
<evidence type="ECO:0000313" key="3">
    <source>
        <dbReference type="Proteomes" id="UP000023067"/>
    </source>
</evidence>
<protein>
    <submittedName>
        <fullName evidence="2">Acetyltransferase</fullName>
    </submittedName>
</protein>
<gene>
    <name evidence="2" type="ORF">BF93_12745</name>
</gene>
<evidence type="ECO:0000313" key="2">
    <source>
        <dbReference type="EMBL" id="EWS79603.1"/>
    </source>
</evidence>
<dbReference type="PROSITE" id="PS51186">
    <property type="entry name" value="GNAT"/>
    <property type="match status" value="1"/>
</dbReference>
<organism evidence="2 3">
    <name type="scientific">Brachybacterium phenoliresistens</name>
    <dbReference type="NCBI Taxonomy" id="396014"/>
    <lineage>
        <taxon>Bacteria</taxon>
        <taxon>Bacillati</taxon>
        <taxon>Actinomycetota</taxon>
        <taxon>Actinomycetes</taxon>
        <taxon>Micrococcales</taxon>
        <taxon>Dermabacteraceae</taxon>
        <taxon>Brachybacterium</taxon>
    </lineage>
</organism>
<sequence length="184" mass="20007">MIRLLAPDPTRFDAFADCLAEYGGTGLDGSSVRPEDTLSLDRPYFDGYLRARAAEEDGTDVLPGRVPCTSRWIVEDDWEDGGPLLGFIALRHALNPFLFDQGGHIGYSVRPSARRRGAATAALALTLAAAQRRGLDPVLVTCLEGNEASRRIIEAAGGQYEDSREGHRRYWIGRGPVPTAPDVP</sequence>
<dbReference type="Pfam" id="PF13302">
    <property type="entry name" value="Acetyltransf_3"/>
    <property type="match status" value="1"/>
</dbReference>
<dbReference type="OrthoDB" id="9797989at2"/>
<accession>Z9JNN7</accession>
<proteinExistence type="predicted"/>
<evidence type="ECO:0000259" key="1">
    <source>
        <dbReference type="PROSITE" id="PS51186"/>
    </source>
</evidence>
<dbReference type="InterPro" id="IPR000182">
    <property type="entry name" value="GNAT_dom"/>
</dbReference>
<comment type="caution">
    <text evidence="2">The sequence shown here is derived from an EMBL/GenBank/DDBJ whole genome shotgun (WGS) entry which is preliminary data.</text>
</comment>
<dbReference type="STRING" id="396014.BF93_12745"/>
<dbReference type="eggNOG" id="COG3981">
    <property type="taxonomic scope" value="Bacteria"/>
</dbReference>
<dbReference type="HOGENOM" id="CLU_113231_3_0_11"/>
<keyword evidence="3" id="KW-1185">Reference proteome</keyword>